<feature type="region of interest" description="Disordered" evidence="1">
    <location>
        <begin position="51"/>
        <end position="77"/>
    </location>
</feature>
<dbReference type="RefSeq" id="XP_007508916.1">
    <property type="nucleotide sequence ID" value="XM_007508854.1"/>
</dbReference>
<keyword evidence="2" id="KW-0472">Membrane</keyword>
<sequence>MTTTTTIQTMILTTTTPKISAMRTSLSSAAGGKGKGGKGGQKLFVHHHRQKSFEVRATSSSSTSTSSSSSISSSSNTILSNTPNGVLFSSNSSKNHNDYSIALDKLRASGCEVYDVGSRFLSKGDRGEDVKALQALLMSEGLLSKDVAPTGIFDEGTKTALQSWQVRRCLPNHGAFGDLCRLAYLDEKRLEMKSLLSSPLPPDRRKWKEAAVYQPQPMPKRAKSGGIMSLNSPMSWVQVTIGALVGATILSAALVLPNIDMDEIANRPDELTDEEEAYAMKILNGVPKKKVEEEKGEKDDE</sequence>
<name>K8EP56_9CHLO</name>
<gene>
    <name evidence="4" type="ordered locus">Bathy15g02540</name>
</gene>
<dbReference type="InterPro" id="IPR002477">
    <property type="entry name" value="Peptidoglycan-bd-like"/>
</dbReference>
<feature type="compositionally biased region" description="Low complexity" evidence="1">
    <location>
        <begin position="58"/>
        <end position="77"/>
    </location>
</feature>
<dbReference type="SUPFAM" id="SSF47090">
    <property type="entry name" value="PGBD-like"/>
    <property type="match status" value="1"/>
</dbReference>
<dbReference type="KEGG" id="bpg:Bathy15g02540"/>
<evidence type="ECO:0000256" key="1">
    <source>
        <dbReference type="SAM" id="MobiDB-lite"/>
    </source>
</evidence>
<dbReference type="InterPro" id="IPR036366">
    <property type="entry name" value="PGBDSf"/>
</dbReference>
<evidence type="ECO:0000313" key="4">
    <source>
        <dbReference type="EMBL" id="CCO20002.1"/>
    </source>
</evidence>
<dbReference type="EMBL" id="FO082264">
    <property type="protein sequence ID" value="CCO20002.1"/>
    <property type="molecule type" value="Genomic_DNA"/>
</dbReference>
<feature type="domain" description="Peptidoglycan binding-like" evidence="3">
    <location>
        <begin position="126"/>
        <end position="172"/>
    </location>
</feature>
<dbReference type="Proteomes" id="UP000198341">
    <property type="component" value="Chromosome 15"/>
</dbReference>
<proteinExistence type="predicted"/>
<dbReference type="InterPro" id="IPR036365">
    <property type="entry name" value="PGBD-like_sf"/>
</dbReference>
<evidence type="ECO:0000313" key="5">
    <source>
        <dbReference type="Proteomes" id="UP000198341"/>
    </source>
</evidence>
<evidence type="ECO:0000256" key="2">
    <source>
        <dbReference type="SAM" id="Phobius"/>
    </source>
</evidence>
<accession>K8EP56</accession>
<evidence type="ECO:0000259" key="3">
    <source>
        <dbReference type="Pfam" id="PF01471"/>
    </source>
</evidence>
<keyword evidence="2" id="KW-0812">Transmembrane</keyword>
<organism evidence="4 5">
    <name type="scientific">Bathycoccus prasinos</name>
    <dbReference type="NCBI Taxonomy" id="41875"/>
    <lineage>
        <taxon>Eukaryota</taxon>
        <taxon>Viridiplantae</taxon>
        <taxon>Chlorophyta</taxon>
        <taxon>Mamiellophyceae</taxon>
        <taxon>Mamiellales</taxon>
        <taxon>Bathycoccaceae</taxon>
        <taxon>Bathycoccus</taxon>
    </lineage>
</organism>
<dbReference type="Gene3D" id="1.10.101.10">
    <property type="entry name" value="PGBD-like superfamily/PGBD"/>
    <property type="match status" value="1"/>
</dbReference>
<dbReference type="GeneID" id="19011582"/>
<protein>
    <recommendedName>
        <fullName evidence="3">Peptidoglycan binding-like domain-containing protein</fullName>
    </recommendedName>
</protein>
<reference evidence="4 5" key="1">
    <citation type="submission" date="2011-10" db="EMBL/GenBank/DDBJ databases">
        <authorList>
            <person name="Genoscope - CEA"/>
        </authorList>
    </citation>
    <scope>NUCLEOTIDE SEQUENCE [LARGE SCALE GENOMIC DNA]</scope>
    <source>
        <strain evidence="4 5">RCC 1105</strain>
    </source>
</reference>
<feature type="transmembrane region" description="Helical" evidence="2">
    <location>
        <begin position="236"/>
        <end position="257"/>
    </location>
</feature>
<dbReference type="Pfam" id="PF01471">
    <property type="entry name" value="PG_binding_1"/>
    <property type="match status" value="1"/>
</dbReference>
<keyword evidence="2" id="KW-1133">Transmembrane helix</keyword>
<keyword evidence="5" id="KW-1185">Reference proteome</keyword>
<dbReference type="AlphaFoldDB" id="K8EP56"/>